<dbReference type="RefSeq" id="WP_190249787.1">
    <property type="nucleotide sequence ID" value="NZ_BMPI01000009.1"/>
</dbReference>
<reference evidence="1" key="1">
    <citation type="journal article" date="2014" name="Int. J. Syst. Evol. Microbiol.">
        <title>Complete genome sequence of Corynebacterium casei LMG S-19264T (=DSM 44701T), isolated from a smear-ripened cheese.</title>
        <authorList>
            <consortium name="US DOE Joint Genome Institute (JGI-PGF)"/>
            <person name="Walter F."/>
            <person name="Albersmeier A."/>
            <person name="Kalinowski J."/>
            <person name="Ruckert C."/>
        </authorList>
    </citation>
    <scope>NUCLEOTIDE SEQUENCE</scope>
    <source>
        <strain evidence="1">JCM 19831</strain>
    </source>
</reference>
<comment type="caution">
    <text evidence="1">The sequence shown here is derived from an EMBL/GenBank/DDBJ whole genome shotgun (WGS) entry which is preliminary data.</text>
</comment>
<dbReference type="AlphaFoldDB" id="A0A917WQL2"/>
<evidence type="ECO:0000313" key="1">
    <source>
        <dbReference type="EMBL" id="GGM21549.1"/>
    </source>
</evidence>
<protein>
    <submittedName>
        <fullName evidence="1">Uncharacterized protein</fullName>
    </submittedName>
</protein>
<organism evidence="1 2">
    <name type="scientific">Dactylosporangium sucinum</name>
    <dbReference type="NCBI Taxonomy" id="1424081"/>
    <lineage>
        <taxon>Bacteria</taxon>
        <taxon>Bacillati</taxon>
        <taxon>Actinomycetota</taxon>
        <taxon>Actinomycetes</taxon>
        <taxon>Micromonosporales</taxon>
        <taxon>Micromonosporaceae</taxon>
        <taxon>Dactylosporangium</taxon>
    </lineage>
</organism>
<name>A0A917WQL2_9ACTN</name>
<sequence length="67" mass="7388">MPLPEPPSPPEPDAPEDRVVNLLHDALRGARQAALDEGRDPEEITADITEKVERLRRLNASGWPPQG</sequence>
<dbReference type="Proteomes" id="UP000642070">
    <property type="component" value="Unassembled WGS sequence"/>
</dbReference>
<keyword evidence="2" id="KW-1185">Reference proteome</keyword>
<reference evidence="1" key="2">
    <citation type="submission" date="2020-09" db="EMBL/GenBank/DDBJ databases">
        <authorList>
            <person name="Sun Q."/>
            <person name="Ohkuma M."/>
        </authorList>
    </citation>
    <scope>NUCLEOTIDE SEQUENCE</scope>
    <source>
        <strain evidence="1">JCM 19831</strain>
    </source>
</reference>
<gene>
    <name evidence="1" type="ORF">GCM10007977_023360</name>
</gene>
<accession>A0A917WQL2</accession>
<evidence type="ECO:0000313" key="2">
    <source>
        <dbReference type="Proteomes" id="UP000642070"/>
    </source>
</evidence>
<proteinExistence type="predicted"/>
<dbReference type="EMBL" id="BMPI01000009">
    <property type="protein sequence ID" value="GGM21549.1"/>
    <property type="molecule type" value="Genomic_DNA"/>
</dbReference>